<dbReference type="InterPro" id="IPR011992">
    <property type="entry name" value="EF-hand-dom_pair"/>
</dbReference>
<organism evidence="4 5">
    <name type="scientific">Hibiscus sabdariffa</name>
    <name type="common">roselle</name>
    <dbReference type="NCBI Taxonomy" id="183260"/>
    <lineage>
        <taxon>Eukaryota</taxon>
        <taxon>Viridiplantae</taxon>
        <taxon>Streptophyta</taxon>
        <taxon>Embryophyta</taxon>
        <taxon>Tracheophyta</taxon>
        <taxon>Spermatophyta</taxon>
        <taxon>Magnoliopsida</taxon>
        <taxon>eudicotyledons</taxon>
        <taxon>Gunneridae</taxon>
        <taxon>Pentapetalae</taxon>
        <taxon>rosids</taxon>
        <taxon>malvids</taxon>
        <taxon>Malvales</taxon>
        <taxon>Malvaceae</taxon>
        <taxon>Malvoideae</taxon>
        <taxon>Hibiscus</taxon>
    </lineage>
</organism>
<feature type="domain" description="EF-hand" evidence="3">
    <location>
        <begin position="80"/>
        <end position="115"/>
    </location>
</feature>
<dbReference type="Pfam" id="PF13405">
    <property type="entry name" value="EF-hand_6"/>
    <property type="match status" value="1"/>
</dbReference>
<evidence type="ECO:0000313" key="5">
    <source>
        <dbReference type="Proteomes" id="UP001396334"/>
    </source>
</evidence>
<dbReference type="PROSITE" id="PS00018">
    <property type="entry name" value="EF_HAND_1"/>
    <property type="match status" value="1"/>
</dbReference>
<dbReference type="Gene3D" id="1.10.238.10">
    <property type="entry name" value="EF-hand"/>
    <property type="match status" value="1"/>
</dbReference>
<proteinExistence type="predicted"/>
<dbReference type="Proteomes" id="UP001396334">
    <property type="component" value="Unassembled WGS sequence"/>
</dbReference>
<evidence type="ECO:0000259" key="3">
    <source>
        <dbReference type="PROSITE" id="PS50222"/>
    </source>
</evidence>
<protein>
    <recommendedName>
        <fullName evidence="3">EF-hand domain-containing protein</fullName>
    </recommendedName>
</protein>
<keyword evidence="2" id="KW-0812">Transmembrane</keyword>
<evidence type="ECO:0000256" key="2">
    <source>
        <dbReference type="SAM" id="Phobius"/>
    </source>
</evidence>
<reference evidence="4 5" key="1">
    <citation type="journal article" date="2024" name="G3 (Bethesda)">
        <title>Genome assembly of Hibiscus sabdariffa L. provides insights into metabolisms of medicinal natural products.</title>
        <authorList>
            <person name="Kim T."/>
        </authorList>
    </citation>
    <scope>NUCLEOTIDE SEQUENCE [LARGE SCALE GENOMIC DNA]</scope>
    <source>
        <strain evidence="4">TK-2024</strain>
        <tissue evidence="4">Old leaves</tissue>
    </source>
</reference>
<keyword evidence="2" id="KW-0472">Membrane</keyword>
<keyword evidence="2" id="KW-1133">Transmembrane helix</keyword>
<comment type="caution">
    <text evidence="4">The sequence shown here is derived from an EMBL/GenBank/DDBJ whole genome shotgun (WGS) entry which is preliminary data.</text>
</comment>
<dbReference type="EMBL" id="JBBPBN010000003">
    <property type="protein sequence ID" value="KAK9043629.1"/>
    <property type="molecule type" value="Genomic_DNA"/>
</dbReference>
<dbReference type="SUPFAM" id="SSF47473">
    <property type="entry name" value="EF-hand"/>
    <property type="match status" value="1"/>
</dbReference>
<gene>
    <name evidence="4" type="ORF">V6N11_071964</name>
</gene>
<feature type="transmembrane region" description="Helical" evidence="2">
    <location>
        <begin position="6"/>
        <end position="24"/>
    </location>
</feature>
<sequence>MCEISISLVFLIFAFILNDFYSSFRTPERIYRKREITFRAVAEDQRETNGHRGISVWEQKRVIEKEGTYEIEELFEEEEPSLMEVKEVFDVLDENRDGFIDADELRNAPLSLGFVKEDDCERIIKGVKIK</sequence>
<dbReference type="PROSITE" id="PS50222">
    <property type="entry name" value="EF_HAND_2"/>
    <property type="match status" value="1"/>
</dbReference>
<accession>A0ABR2U232</accession>
<evidence type="ECO:0000313" key="4">
    <source>
        <dbReference type="EMBL" id="KAK9043629.1"/>
    </source>
</evidence>
<dbReference type="InterPro" id="IPR002048">
    <property type="entry name" value="EF_hand_dom"/>
</dbReference>
<keyword evidence="1" id="KW-0106">Calcium</keyword>
<keyword evidence="5" id="KW-1185">Reference proteome</keyword>
<dbReference type="SMART" id="SM00054">
    <property type="entry name" value="EFh"/>
    <property type="match status" value="1"/>
</dbReference>
<dbReference type="InterPro" id="IPR018247">
    <property type="entry name" value="EF_Hand_1_Ca_BS"/>
</dbReference>
<name>A0ABR2U232_9ROSI</name>
<evidence type="ECO:0000256" key="1">
    <source>
        <dbReference type="ARBA" id="ARBA00022837"/>
    </source>
</evidence>